<evidence type="ECO:0000313" key="2">
    <source>
        <dbReference type="EMBL" id="KAD7117057.1"/>
    </source>
</evidence>
<dbReference type="Proteomes" id="UP000326396">
    <property type="component" value="Linkage Group LG10"/>
</dbReference>
<comment type="caution">
    <text evidence="2">The sequence shown here is derived from an EMBL/GenBank/DDBJ whole genome shotgun (WGS) entry which is preliminary data.</text>
</comment>
<feature type="region of interest" description="Disordered" evidence="1">
    <location>
        <begin position="83"/>
        <end position="108"/>
    </location>
</feature>
<name>A0A5N6PVE5_9ASTR</name>
<dbReference type="AlphaFoldDB" id="A0A5N6PVE5"/>
<accession>A0A5N6PVE5</accession>
<protein>
    <submittedName>
        <fullName evidence="2">Uncharacterized protein</fullName>
    </submittedName>
</protein>
<gene>
    <name evidence="2" type="ORF">E3N88_04325</name>
</gene>
<evidence type="ECO:0000313" key="3">
    <source>
        <dbReference type="Proteomes" id="UP000326396"/>
    </source>
</evidence>
<dbReference type="EMBL" id="SZYD01000002">
    <property type="protein sequence ID" value="KAD7117057.1"/>
    <property type="molecule type" value="Genomic_DNA"/>
</dbReference>
<organism evidence="2 3">
    <name type="scientific">Mikania micrantha</name>
    <name type="common">bitter vine</name>
    <dbReference type="NCBI Taxonomy" id="192012"/>
    <lineage>
        <taxon>Eukaryota</taxon>
        <taxon>Viridiplantae</taxon>
        <taxon>Streptophyta</taxon>
        <taxon>Embryophyta</taxon>
        <taxon>Tracheophyta</taxon>
        <taxon>Spermatophyta</taxon>
        <taxon>Magnoliopsida</taxon>
        <taxon>eudicotyledons</taxon>
        <taxon>Gunneridae</taxon>
        <taxon>Pentapetalae</taxon>
        <taxon>asterids</taxon>
        <taxon>campanulids</taxon>
        <taxon>Asterales</taxon>
        <taxon>Asteraceae</taxon>
        <taxon>Asteroideae</taxon>
        <taxon>Heliantheae alliance</taxon>
        <taxon>Eupatorieae</taxon>
        <taxon>Mikania</taxon>
    </lineage>
</organism>
<reference evidence="2 3" key="1">
    <citation type="submission" date="2019-05" db="EMBL/GenBank/DDBJ databases">
        <title>Mikania micrantha, genome provides insights into the molecular mechanism of rapid growth.</title>
        <authorList>
            <person name="Liu B."/>
        </authorList>
    </citation>
    <scope>NUCLEOTIDE SEQUENCE [LARGE SCALE GENOMIC DNA]</scope>
    <source>
        <strain evidence="2">NLD-2019</strain>
        <tissue evidence="2">Leaf</tissue>
    </source>
</reference>
<keyword evidence="3" id="KW-1185">Reference proteome</keyword>
<evidence type="ECO:0000256" key="1">
    <source>
        <dbReference type="SAM" id="MobiDB-lite"/>
    </source>
</evidence>
<proteinExistence type="predicted"/>
<sequence>MPHTHSQGVSEFELTSPEQILRARQQLRPSILDGTCPSIPTLIGTRIRIGEARIKDNTREVELPPPVIPVDDEPVDEEIELETPAGVPLRLDPASTAPSSESSVEWLKREKLEEKKRGKRVAKEPKVDLTKLPYPARALQLKRDQEKAKV</sequence>